<dbReference type="AlphaFoldDB" id="K0SBE1"/>
<reference evidence="2 3" key="1">
    <citation type="journal article" date="2012" name="Genome Biol.">
        <title>Genome and low-iron response of an oceanic diatom adapted to chronic iron limitation.</title>
        <authorList>
            <person name="Lommer M."/>
            <person name="Specht M."/>
            <person name="Roy A.S."/>
            <person name="Kraemer L."/>
            <person name="Andreson R."/>
            <person name="Gutowska M.A."/>
            <person name="Wolf J."/>
            <person name="Bergner S.V."/>
            <person name="Schilhabel M.B."/>
            <person name="Klostermeier U.C."/>
            <person name="Beiko R.G."/>
            <person name="Rosenstiel P."/>
            <person name="Hippler M."/>
            <person name="Laroche J."/>
        </authorList>
    </citation>
    <scope>NUCLEOTIDE SEQUENCE [LARGE SCALE GENOMIC DNA]</scope>
    <source>
        <strain evidence="2 3">CCMP1005</strain>
    </source>
</reference>
<name>K0SBE1_THAOC</name>
<evidence type="ECO:0000313" key="2">
    <source>
        <dbReference type="EMBL" id="EJK56057.1"/>
    </source>
</evidence>
<sequence>MTRSCVPCITDIGAEAHETFLLEALEAYGGGSLTSPPSARANPSAANPRSQGTAIDCSSLKLDQDVGQGTGGWQRSSMAATADSNLSASLSPVRRACTCVPVPATTGTELTNSAIHVSNEFFANDWGREFTDQIEKNEDRRARSDLRSESVRKPRPGDHGTGLRAAREGPQSVFSSKI</sequence>
<organism evidence="2 3">
    <name type="scientific">Thalassiosira oceanica</name>
    <name type="common">Marine diatom</name>
    <dbReference type="NCBI Taxonomy" id="159749"/>
    <lineage>
        <taxon>Eukaryota</taxon>
        <taxon>Sar</taxon>
        <taxon>Stramenopiles</taxon>
        <taxon>Ochrophyta</taxon>
        <taxon>Bacillariophyta</taxon>
        <taxon>Coscinodiscophyceae</taxon>
        <taxon>Thalassiosirophycidae</taxon>
        <taxon>Thalassiosirales</taxon>
        <taxon>Thalassiosiraceae</taxon>
        <taxon>Thalassiosira</taxon>
    </lineage>
</organism>
<feature type="compositionally biased region" description="Basic and acidic residues" evidence="1">
    <location>
        <begin position="137"/>
        <end position="158"/>
    </location>
</feature>
<comment type="caution">
    <text evidence="2">The sequence shown here is derived from an EMBL/GenBank/DDBJ whole genome shotgun (WGS) entry which is preliminary data.</text>
</comment>
<feature type="region of interest" description="Disordered" evidence="1">
    <location>
        <begin position="137"/>
        <end position="178"/>
    </location>
</feature>
<proteinExistence type="predicted"/>
<feature type="compositionally biased region" description="Low complexity" evidence="1">
    <location>
        <begin position="35"/>
        <end position="50"/>
    </location>
</feature>
<protein>
    <submittedName>
        <fullName evidence="2">Uncharacterized protein</fullName>
    </submittedName>
</protein>
<keyword evidence="3" id="KW-1185">Reference proteome</keyword>
<dbReference type="Proteomes" id="UP000266841">
    <property type="component" value="Unassembled WGS sequence"/>
</dbReference>
<feature type="region of interest" description="Disordered" evidence="1">
    <location>
        <begin position="33"/>
        <end position="53"/>
    </location>
</feature>
<dbReference type="EMBL" id="AGNL01032525">
    <property type="protein sequence ID" value="EJK56057.1"/>
    <property type="molecule type" value="Genomic_DNA"/>
</dbReference>
<evidence type="ECO:0000313" key="3">
    <source>
        <dbReference type="Proteomes" id="UP000266841"/>
    </source>
</evidence>
<evidence type="ECO:0000256" key="1">
    <source>
        <dbReference type="SAM" id="MobiDB-lite"/>
    </source>
</evidence>
<accession>K0SBE1</accession>
<gene>
    <name evidence="2" type="ORF">THAOC_24124</name>
</gene>